<dbReference type="EMBL" id="BGPR01000762">
    <property type="protein sequence ID" value="GBM34522.1"/>
    <property type="molecule type" value="Genomic_DNA"/>
</dbReference>
<gene>
    <name evidence="1" type="ORF">AVEN_43180_1</name>
</gene>
<name>A0A4Y2EZ19_ARAVE</name>
<keyword evidence="2" id="KW-1185">Reference proteome</keyword>
<protein>
    <submittedName>
        <fullName evidence="1">Uncharacterized protein</fullName>
    </submittedName>
</protein>
<dbReference type="AlphaFoldDB" id="A0A4Y2EZ19"/>
<proteinExistence type="predicted"/>
<accession>A0A4Y2EZ19</accession>
<reference evidence="1 2" key="1">
    <citation type="journal article" date="2019" name="Sci. Rep.">
        <title>Orb-weaving spider Araneus ventricosus genome elucidates the spidroin gene catalogue.</title>
        <authorList>
            <person name="Kono N."/>
            <person name="Nakamura H."/>
            <person name="Ohtoshi R."/>
            <person name="Moran D.A.P."/>
            <person name="Shinohara A."/>
            <person name="Yoshida Y."/>
            <person name="Fujiwara M."/>
            <person name="Mori M."/>
            <person name="Tomita M."/>
            <person name="Arakawa K."/>
        </authorList>
    </citation>
    <scope>NUCLEOTIDE SEQUENCE [LARGE SCALE GENOMIC DNA]</scope>
</reference>
<evidence type="ECO:0000313" key="1">
    <source>
        <dbReference type="EMBL" id="GBM34522.1"/>
    </source>
</evidence>
<organism evidence="1 2">
    <name type="scientific">Araneus ventricosus</name>
    <name type="common">Orbweaver spider</name>
    <name type="synonym">Epeira ventricosa</name>
    <dbReference type="NCBI Taxonomy" id="182803"/>
    <lineage>
        <taxon>Eukaryota</taxon>
        <taxon>Metazoa</taxon>
        <taxon>Ecdysozoa</taxon>
        <taxon>Arthropoda</taxon>
        <taxon>Chelicerata</taxon>
        <taxon>Arachnida</taxon>
        <taxon>Araneae</taxon>
        <taxon>Araneomorphae</taxon>
        <taxon>Entelegynae</taxon>
        <taxon>Araneoidea</taxon>
        <taxon>Araneidae</taxon>
        <taxon>Araneus</taxon>
    </lineage>
</organism>
<sequence length="95" mass="10873">MFLGWRVKTTLHGYEHHYGYDENCWLTTTSDTKLSSFLTVPIIFDEQLKHKHKRSGIRQKLMLVKSALHCISTFRGCLCGVTAPVQNEGSFSVKI</sequence>
<evidence type="ECO:0000313" key="2">
    <source>
        <dbReference type="Proteomes" id="UP000499080"/>
    </source>
</evidence>
<comment type="caution">
    <text evidence="1">The sequence shown here is derived from an EMBL/GenBank/DDBJ whole genome shotgun (WGS) entry which is preliminary data.</text>
</comment>
<dbReference type="Proteomes" id="UP000499080">
    <property type="component" value="Unassembled WGS sequence"/>
</dbReference>